<name>A0A1B7VYR3_APHFL</name>
<evidence type="ECO:0000256" key="2">
    <source>
        <dbReference type="ARBA" id="ARBA00013194"/>
    </source>
</evidence>
<dbReference type="InterPro" id="IPR027304">
    <property type="entry name" value="Trigger_fact/SurA_dom_sf"/>
</dbReference>
<dbReference type="PANTHER" id="PTHR47245">
    <property type="entry name" value="PEPTIDYLPROLYL ISOMERASE"/>
    <property type="match status" value="1"/>
</dbReference>
<dbReference type="Pfam" id="PF00639">
    <property type="entry name" value="Rotamase"/>
    <property type="match status" value="1"/>
</dbReference>
<dbReference type="EMBL" id="LJOY01000016">
    <property type="protein sequence ID" value="OBQ26105.1"/>
    <property type="molecule type" value="Genomic_DNA"/>
</dbReference>
<comment type="catalytic activity">
    <reaction evidence="1">
        <text>[protein]-peptidylproline (omega=180) = [protein]-peptidylproline (omega=0)</text>
        <dbReference type="Rhea" id="RHEA:16237"/>
        <dbReference type="Rhea" id="RHEA-COMP:10747"/>
        <dbReference type="Rhea" id="RHEA-COMP:10748"/>
        <dbReference type="ChEBI" id="CHEBI:83833"/>
        <dbReference type="ChEBI" id="CHEBI:83834"/>
        <dbReference type="EC" id="5.2.1.8"/>
    </reaction>
</comment>
<dbReference type="InterPro" id="IPR046357">
    <property type="entry name" value="PPIase_dom_sf"/>
</dbReference>
<dbReference type="SUPFAM" id="SSF109998">
    <property type="entry name" value="Triger factor/SurA peptide-binding domain-like"/>
    <property type="match status" value="1"/>
</dbReference>
<evidence type="ECO:0000313" key="8">
    <source>
        <dbReference type="EMBL" id="OBQ26105.1"/>
    </source>
</evidence>
<dbReference type="GO" id="GO:0003755">
    <property type="term" value="F:peptidyl-prolyl cis-trans isomerase activity"/>
    <property type="evidence" value="ECO:0007669"/>
    <property type="project" value="UniProtKB-KW"/>
</dbReference>
<evidence type="ECO:0000259" key="7">
    <source>
        <dbReference type="PROSITE" id="PS50198"/>
    </source>
</evidence>
<dbReference type="Gene3D" id="3.10.50.40">
    <property type="match status" value="1"/>
</dbReference>
<dbReference type="AlphaFoldDB" id="A0A1B7VYR3"/>
<evidence type="ECO:0000313" key="9">
    <source>
        <dbReference type="Proteomes" id="UP000092382"/>
    </source>
</evidence>
<dbReference type="Proteomes" id="UP000092382">
    <property type="component" value="Unassembled WGS sequence"/>
</dbReference>
<accession>A0A1B7VYR3</accession>
<protein>
    <recommendedName>
        <fullName evidence="2">peptidylprolyl isomerase</fullName>
        <ecNumber evidence="2">5.2.1.8</ecNumber>
    </recommendedName>
</protein>
<evidence type="ECO:0000256" key="5">
    <source>
        <dbReference type="ARBA" id="ARBA00023235"/>
    </source>
</evidence>
<evidence type="ECO:0000256" key="4">
    <source>
        <dbReference type="ARBA" id="ARBA00023110"/>
    </source>
</evidence>
<dbReference type="STRING" id="1803587.GCA_001593825_02634"/>
<organism evidence="8 9">
    <name type="scientific">Aphanizomenon flos-aquae LD13</name>
    <dbReference type="NCBI Taxonomy" id="1710894"/>
    <lineage>
        <taxon>Bacteria</taxon>
        <taxon>Bacillati</taxon>
        <taxon>Cyanobacteriota</taxon>
        <taxon>Cyanophyceae</taxon>
        <taxon>Nostocales</taxon>
        <taxon>Aphanizomenonaceae</taxon>
        <taxon>Aphanizomenon</taxon>
    </lineage>
</organism>
<evidence type="ECO:0000256" key="3">
    <source>
        <dbReference type="ARBA" id="ARBA00022729"/>
    </source>
</evidence>
<gene>
    <name evidence="8" type="ORF">AN481_07025</name>
</gene>
<dbReference type="InterPro" id="IPR000297">
    <property type="entry name" value="PPIase_PpiC"/>
</dbReference>
<keyword evidence="3" id="KW-0732">Signal</keyword>
<dbReference type="PROSITE" id="PS50198">
    <property type="entry name" value="PPIC_PPIASE_2"/>
    <property type="match status" value="1"/>
</dbReference>
<keyword evidence="4 6" id="KW-0697">Rotamase</keyword>
<keyword evidence="5 6" id="KW-0413">Isomerase</keyword>
<dbReference type="PANTHER" id="PTHR47245:SF1">
    <property type="entry name" value="FOLDASE PROTEIN PRSA"/>
    <property type="match status" value="1"/>
</dbReference>
<evidence type="ECO:0000256" key="1">
    <source>
        <dbReference type="ARBA" id="ARBA00000971"/>
    </source>
</evidence>
<sequence>MESSSFLTVNGQEIALTEVVKYLQISGRLGNFISDVLRQHIIEQEISARTDIEISSALIEQTIIDFRLKNQLTDAQKFQEWLTSNGTDYTTFHTSITFSFQLEKLKALITESKLPEYFIERKIYLDRVVLSRILVDSRELAEELQTQIEEGSSFEQLAKEYSLADERVFNGMMGPISRGTIPDILRAAVDSTTPGKLIKPIEIEGRFALFRLEQILPASLEDPQLQQSLKNELFEKWLGDKIQNLTVKIQLN</sequence>
<comment type="caution">
    <text evidence="8">The sequence shown here is derived from an EMBL/GenBank/DDBJ whole genome shotgun (WGS) entry which is preliminary data.</text>
</comment>
<proteinExistence type="predicted"/>
<dbReference type="SUPFAM" id="SSF54534">
    <property type="entry name" value="FKBP-like"/>
    <property type="match status" value="1"/>
</dbReference>
<feature type="domain" description="PpiC" evidence="7">
    <location>
        <begin position="125"/>
        <end position="214"/>
    </location>
</feature>
<dbReference type="PATRIC" id="fig|1710894.3.peg.2957"/>
<evidence type="ECO:0000256" key="6">
    <source>
        <dbReference type="PROSITE-ProRule" id="PRU00278"/>
    </source>
</evidence>
<dbReference type="InterPro" id="IPR050245">
    <property type="entry name" value="PrsA_foldase"/>
</dbReference>
<dbReference type="EC" id="5.2.1.8" evidence="2"/>
<reference evidence="8 9" key="1">
    <citation type="submission" date="2015-09" db="EMBL/GenBank/DDBJ databases">
        <title>Whole genome shotgun sequence assembly of Aphanizomenon flos-aquae UKL13.</title>
        <authorList>
            <person name="Driscoll C."/>
        </authorList>
    </citation>
    <scope>NUCLEOTIDE SEQUENCE [LARGE SCALE GENOMIC DNA]</scope>
    <source>
        <strain evidence="8">MDT13</strain>
    </source>
</reference>